<proteinExistence type="predicted"/>
<evidence type="ECO:0000313" key="2">
    <source>
        <dbReference type="Proteomes" id="UP000252985"/>
    </source>
</evidence>
<reference evidence="1 2" key="1">
    <citation type="submission" date="2018-07" db="EMBL/GenBank/DDBJ databases">
        <title>Genome sequences of Haloplanus sp. CBA1112.</title>
        <authorList>
            <person name="Kim Y.B."/>
            <person name="Roh S.W."/>
        </authorList>
    </citation>
    <scope>NUCLEOTIDE SEQUENCE [LARGE SCALE GENOMIC DNA]</scope>
    <source>
        <strain evidence="1 2">CBA1112</strain>
    </source>
</reference>
<sequence>MPDLNEELFTAAKLYEQVAGDLDGDRRLLDHAGLPVDDSTSKHLSFLESTIEEDWSSSRLAAASEATIASGAASRAVSEGDATALSYLVGVTERELDGSSLRLPLQLNAAMDNNDATAFIGGAGNPNTGKTNLVALLAELRRATVDDLLVVSNSRSWPGTDELVTSAHDLAVTCLKHRERPKFVFIDEGSTHFDARTHSREVAVQFTPLAKRFAKIGVDVFATVGHTGKDLHPEVKRLLTLAFFKTAKKSANFYGNWPADADMPTDRLFGGTVEELEPALKEPDPDDAAPWAWNLEAELFARDLDWPELFDRLRTRGPAD</sequence>
<accession>A0A345E8X0</accession>
<name>A0A345E8X0_9EURY</name>
<dbReference type="KEGG" id="haq:DU484_01550"/>
<dbReference type="GeneID" id="37285622"/>
<evidence type="ECO:0000313" key="1">
    <source>
        <dbReference type="EMBL" id="AXG08642.1"/>
    </source>
</evidence>
<dbReference type="AlphaFoldDB" id="A0A345E8X0"/>
<dbReference type="Proteomes" id="UP000252985">
    <property type="component" value="Chromosome"/>
</dbReference>
<protein>
    <submittedName>
        <fullName evidence="1">Uncharacterized protein</fullName>
    </submittedName>
</protein>
<gene>
    <name evidence="1" type="ORF">DU484_01550</name>
</gene>
<dbReference type="EMBL" id="CP031148">
    <property type="protein sequence ID" value="AXG08642.1"/>
    <property type="molecule type" value="Genomic_DNA"/>
</dbReference>
<dbReference type="RefSeq" id="WP_114604918.1">
    <property type="nucleotide sequence ID" value="NZ_CP031148.1"/>
</dbReference>
<organism evidence="1 2">
    <name type="scientific">Haloplanus rubicundus</name>
    <dbReference type="NCBI Taxonomy" id="1547898"/>
    <lineage>
        <taxon>Archaea</taxon>
        <taxon>Methanobacteriati</taxon>
        <taxon>Methanobacteriota</taxon>
        <taxon>Stenosarchaea group</taxon>
        <taxon>Halobacteria</taxon>
        <taxon>Halobacteriales</taxon>
        <taxon>Haloferacaceae</taxon>
        <taxon>Haloplanus</taxon>
    </lineage>
</organism>